<gene>
    <name evidence="4" type="primary">LOC109713381</name>
</gene>
<dbReference type="AlphaFoldDB" id="A0A6P5FHT1"/>
<name>A0A6P5FHT1_ANACO</name>
<protein>
    <submittedName>
        <fullName evidence="4">Uncharacterized protein LOC109713381</fullName>
    </submittedName>
</protein>
<dbReference type="Pfam" id="PF06830">
    <property type="entry name" value="Root_cap"/>
    <property type="match status" value="1"/>
</dbReference>
<evidence type="ECO:0000256" key="1">
    <source>
        <dbReference type="SAM" id="MobiDB-lite"/>
    </source>
</evidence>
<sequence>MSIIQTPLLLLALLLAGMSLARGDLYGNQSPPPPPRGPAPPPPFRVKGKEFPPETTVCNDNSTRCFGRTLTCPAECPQFKPADPTAKGCFVDCNDRKCEGGICRHRKPNCDGNGASCYDPRFVGGDGVMFYFHGKAGGHFALVSDPNLQINAGFIGLRPAGRRRDFTWIQSLGLRFGRHSLTLSATPAAFWDPHADHLSLSFDGRPVPLNVGHLSSWSPAPAPSPGLFVERNGAVNTVIVTLAGVFEIKASVVPVTKEDSAVHRYGVPDNDCFAHLAVQFKFFGLSESVEGVLGQTYRPGFDNPVKRGVPMPVMGGEDRYATSGLLASDCRSCIFSPAPAAAVAGLVEVSKSVFDCTGKSGGGYAVVCRR</sequence>
<dbReference type="OrthoDB" id="2012063at2759"/>
<dbReference type="Gramene" id="Aco010634.1.mrna1">
    <property type="protein sequence ID" value="Aco010634.1.mrna1"/>
    <property type="gene ID" value="Aco010634.1.path1"/>
</dbReference>
<reference evidence="3" key="1">
    <citation type="journal article" date="2015" name="Nat. Genet.">
        <title>The pineapple genome and the evolution of CAM photosynthesis.</title>
        <authorList>
            <person name="Ming R."/>
            <person name="VanBuren R."/>
            <person name="Wai C.M."/>
            <person name="Tang H."/>
            <person name="Schatz M.C."/>
            <person name="Bowers J.E."/>
            <person name="Lyons E."/>
            <person name="Wang M.L."/>
            <person name="Chen J."/>
            <person name="Biggers E."/>
            <person name="Zhang J."/>
            <person name="Huang L."/>
            <person name="Zhang L."/>
            <person name="Miao W."/>
            <person name="Zhang J."/>
            <person name="Ye Z."/>
            <person name="Miao C."/>
            <person name="Lin Z."/>
            <person name="Wang H."/>
            <person name="Zhou H."/>
            <person name="Yim W.C."/>
            <person name="Priest H.D."/>
            <person name="Zheng C."/>
            <person name="Woodhouse M."/>
            <person name="Edger P.P."/>
            <person name="Guyot R."/>
            <person name="Guo H.B."/>
            <person name="Guo H."/>
            <person name="Zheng G."/>
            <person name="Singh R."/>
            <person name="Sharma A."/>
            <person name="Min X."/>
            <person name="Zheng Y."/>
            <person name="Lee H."/>
            <person name="Gurtowski J."/>
            <person name="Sedlazeck F.J."/>
            <person name="Harkess A."/>
            <person name="McKain M.R."/>
            <person name="Liao Z."/>
            <person name="Fang J."/>
            <person name="Liu J."/>
            <person name="Zhang X."/>
            <person name="Zhang Q."/>
            <person name="Hu W."/>
            <person name="Qin Y."/>
            <person name="Wang K."/>
            <person name="Chen L.Y."/>
            <person name="Shirley N."/>
            <person name="Lin Y.R."/>
            <person name="Liu L.Y."/>
            <person name="Hernandez A.G."/>
            <person name="Wright C.L."/>
            <person name="Bulone V."/>
            <person name="Tuskan G.A."/>
            <person name="Heath K."/>
            <person name="Zee F."/>
            <person name="Moore P.H."/>
            <person name="Sunkar R."/>
            <person name="Leebens-Mack J.H."/>
            <person name="Mockler T."/>
            <person name="Bennetzen J.L."/>
            <person name="Freeling M."/>
            <person name="Sankoff D."/>
            <person name="Paterson A.H."/>
            <person name="Zhu X."/>
            <person name="Yang X."/>
            <person name="Smith J.A."/>
            <person name="Cushman J.C."/>
            <person name="Paull R.E."/>
            <person name="Yu Q."/>
        </authorList>
    </citation>
    <scope>NUCLEOTIDE SEQUENCE [LARGE SCALE GENOMIC DNA]</scope>
    <source>
        <strain evidence="3">cv. F153</strain>
    </source>
</reference>
<keyword evidence="3" id="KW-1185">Reference proteome</keyword>
<feature type="region of interest" description="Disordered" evidence="1">
    <location>
        <begin position="26"/>
        <end position="50"/>
    </location>
</feature>
<organism evidence="3 4">
    <name type="scientific">Ananas comosus</name>
    <name type="common">Pineapple</name>
    <name type="synonym">Ananas ananas</name>
    <dbReference type="NCBI Taxonomy" id="4615"/>
    <lineage>
        <taxon>Eukaryota</taxon>
        <taxon>Viridiplantae</taxon>
        <taxon>Streptophyta</taxon>
        <taxon>Embryophyta</taxon>
        <taxon>Tracheophyta</taxon>
        <taxon>Spermatophyta</taxon>
        <taxon>Magnoliopsida</taxon>
        <taxon>Liliopsida</taxon>
        <taxon>Poales</taxon>
        <taxon>Bromeliaceae</taxon>
        <taxon>Bromelioideae</taxon>
        <taxon>Ananas</taxon>
    </lineage>
</organism>
<proteinExistence type="predicted"/>
<dbReference type="RefSeq" id="XP_020093028.1">
    <property type="nucleotide sequence ID" value="XM_020237439.1"/>
</dbReference>
<dbReference type="InterPro" id="IPR009646">
    <property type="entry name" value="Root_cap"/>
</dbReference>
<dbReference type="GeneID" id="109713381"/>
<dbReference type="PANTHER" id="PTHR31656">
    <property type="entry name" value="ROOT CAP DOMAIN-CONTAINING PROTEIN"/>
    <property type="match status" value="1"/>
</dbReference>
<evidence type="ECO:0000256" key="2">
    <source>
        <dbReference type="SAM" id="SignalP"/>
    </source>
</evidence>
<feature type="signal peptide" evidence="2">
    <location>
        <begin position="1"/>
        <end position="23"/>
    </location>
</feature>
<reference evidence="4" key="2">
    <citation type="submission" date="2025-08" db="UniProtKB">
        <authorList>
            <consortium name="RefSeq"/>
        </authorList>
    </citation>
    <scope>IDENTIFICATION</scope>
    <source>
        <tissue evidence="4">Leaf</tissue>
    </source>
</reference>
<feature type="compositionally biased region" description="Pro residues" evidence="1">
    <location>
        <begin position="30"/>
        <end position="44"/>
    </location>
</feature>
<evidence type="ECO:0000313" key="4">
    <source>
        <dbReference type="RefSeq" id="XP_020093028.1"/>
    </source>
</evidence>
<feature type="chain" id="PRO_5028325169" evidence="2">
    <location>
        <begin position="24"/>
        <end position="370"/>
    </location>
</feature>
<evidence type="ECO:0000313" key="3">
    <source>
        <dbReference type="Proteomes" id="UP000515123"/>
    </source>
</evidence>
<keyword evidence="2" id="KW-0732">Signal</keyword>
<accession>A0A6P5FHT1</accession>
<dbReference type="Proteomes" id="UP000515123">
    <property type="component" value="Linkage group 7"/>
</dbReference>